<evidence type="ECO:0000313" key="11">
    <source>
        <dbReference type="Proteomes" id="UP001281003"/>
    </source>
</evidence>
<dbReference type="CDD" id="cd14868">
    <property type="entry name" value="uS7_Mitochondria_Fungi"/>
    <property type="match status" value="1"/>
</dbReference>
<keyword evidence="4" id="KW-0496">Mitochondrion</keyword>
<dbReference type="GO" id="GO:0006412">
    <property type="term" value="P:translation"/>
    <property type="evidence" value="ECO:0007669"/>
    <property type="project" value="InterPro"/>
</dbReference>
<dbReference type="GO" id="GO:0005739">
    <property type="term" value="C:mitochondrion"/>
    <property type="evidence" value="ECO:0007669"/>
    <property type="project" value="UniProtKB-SubCell"/>
</dbReference>
<comment type="caution">
    <text evidence="10">The sequence shown here is derived from an EMBL/GenBank/DDBJ whole genome shotgun (WGS) entry which is preliminary data.</text>
</comment>
<dbReference type="GO" id="GO:0005840">
    <property type="term" value="C:ribosome"/>
    <property type="evidence" value="ECO:0007669"/>
    <property type="project" value="UniProtKB-KW"/>
</dbReference>
<proteinExistence type="inferred from homology"/>
<dbReference type="AlphaFoldDB" id="A0AAE0PLP3"/>
<dbReference type="GO" id="GO:1990904">
    <property type="term" value="C:ribonucleoprotein complex"/>
    <property type="evidence" value="ECO:0007669"/>
    <property type="project" value="UniProtKB-KW"/>
</dbReference>
<evidence type="ECO:0000256" key="6">
    <source>
        <dbReference type="ARBA" id="ARBA00037226"/>
    </source>
</evidence>
<name>A0AAE0PLP3_SORBR</name>
<reference evidence="10" key="2">
    <citation type="submission" date="2023-07" db="EMBL/GenBank/DDBJ databases">
        <authorList>
            <consortium name="Lawrence Berkeley National Laboratory"/>
            <person name="Haridas S."/>
            <person name="Hensen N."/>
            <person name="Bonometti L."/>
            <person name="Westerberg I."/>
            <person name="Brannstrom I.O."/>
            <person name="Guillou S."/>
            <person name="Cros-Aarteil S."/>
            <person name="Calhoun S."/>
            <person name="Kuo A."/>
            <person name="Mondo S."/>
            <person name="Pangilinan J."/>
            <person name="Riley R."/>
            <person name="LaButti K."/>
            <person name="Andreopoulos B."/>
            <person name="Lipzen A."/>
            <person name="Chen C."/>
            <person name="Yanf M."/>
            <person name="Daum C."/>
            <person name="Ng V."/>
            <person name="Clum A."/>
            <person name="Steindorff A."/>
            <person name="Ohm R."/>
            <person name="Martin F."/>
            <person name="Silar P."/>
            <person name="Natvig D."/>
            <person name="Lalanne C."/>
            <person name="Gautier V."/>
            <person name="Ament-velasquez S.L."/>
            <person name="Kruys A."/>
            <person name="Hutchinson M.I."/>
            <person name="Powell A.J."/>
            <person name="Barry K."/>
            <person name="Miller A.N."/>
            <person name="Grigoriev I.V."/>
            <person name="Debuchy R."/>
            <person name="Gladieux P."/>
            <person name="Thoren M.H."/>
            <person name="Johannesson H."/>
        </authorList>
    </citation>
    <scope>NUCLEOTIDE SEQUENCE</scope>
    <source>
        <strain evidence="10">FGSC 1904</strain>
    </source>
</reference>
<evidence type="ECO:0000256" key="1">
    <source>
        <dbReference type="ARBA" id="ARBA00004173"/>
    </source>
</evidence>
<feature type="domain" description="Small ribosomal subunit protein uS7" evidence="9">
    <location>
        <begin position="133"/>
        <end position="295"/>
    </location>
</feature>
<evidence type="ECO:0000256" key="8">
    <source>
        <dbReference type="SAM" id="MobiDB-lite"/>
    </source>
</evidence>
<evidence type="ECO:0000256" key="2">
    <source>
        <dbReference type="ARBA" id="ARBA00007151"/>
    </source>
</evidence>
<dbReference type="Gene3D" id="1.10.455.10">
    <property type="entry name" value="Ribosomal protein S7 domain"/>
    <property type="match status" value="1"/>
</dbReference>
<evidence type="ECO:0000313" key="10">
    <source>
        <dbReference type="EMBL" id="KAK3402199.1"/>
    </source>
</evidence>
<dbReference type="InterPro" id="IPR000235">
    <property type="entry name" value="Ribosomal_uS7"/>
</dbReference>
<keyword evidence="11" id="KW-1185">Reference proteome</keyword>
<dbReference type="Proteomes" id="UP001281003">
    <property type="component" value="Unassembled WGS sequence"/>
</dbReference>
<accession>A0AAE0PLP3</accession>
<dbReference type="PANTHER" id="PTHR11205">
    <property type="entry name" value="RIBOSOMAL PROTEIN S7"/>
    <property type="match status" value="1"/>
</dbReference>
<dbReference type="SUPFAM" id="SSF47973">
    <property type="entry name" value="Ribosomal protein S7"/>
    <property type="match status" value="1"/>
</dbReference>
<dbReference type="Pfam" id="PF00177">
    <property type="entry name" value="Ribosomal_S7"/>
    <property type="match status" value="1"/>
</dbReference>
<keyword evidence="5" id="KW-0687">Ribonucleoprotein</keyword>
<dbReference type="InterPro" id="IPR047988">
    <property type="entry name" value="Ribosomal_uS7m_fungi"/>
</dbReference>
<dbReference type="InterPro" id="IPR023798">
    <property type="entry name" value="Ribosomal_uS7_dom"/>
</dbReference>
<evidence type="ECO:0000256" key="4">
    <source>
        <dbReference type="ARBA" id="ARBA00023128"/>
    </source>
</evidence>
<comment type="similarity">
    <text evidence="2">Belongs to the universal ribosomal protein uS7 family.</text>
</comment>
<gene>
    <name evidence="10" type="ORF">B0T20DRAFT_451065</name>
</gene>
<sequence length="310" mass="33746">MPARLGLSAAFRSLSIRTNQLPQQQSIAAAAAAVVQARTYITDSTSSSSRTTPPRVQVQQQQQRTQPYSTNPPTESTTNNDAGVEPPVEVTPENAAALAQLSEIAYGVKTANVSLEGHKYGLPTLPLPSELHHKYRYSEVVNHATKLLMKDGKLSKAQRDMAMILNYLRSSPPPKLNPARPLIPGHPPASHLPLNPVEYLTVAIDSVAPLIKLHGFKGLAGGGRSLEVPKPIPARQRRSTAFKWILDVVNKKPSKGSGRTMFAHRVAEEIVAVVEGRSSVWDKRLLVHKQGTANRANLNSPALLMRGQRK</sequence>
<comment type="subcellular location">
    <subcellularLocation>
        <location evidence="1">Mitochondrion</location>
    </subcellularLocation>
</comment>
<evidence type="ECO:0000256" key="5">
    <source>
        <dbReference type="ARBA" id="ARBA00023274"/>
    </source>
</evidence>
<reference evidence="10" key="1">
    <citation type="journal article" date="2023" name="Mol. Phylogenet. Evol.">
        <title>Genome-scale phylogeny and comparative genomics of the fungal order Sordariales.</title>
        <authorList>
            <person name="Hensen N."/>
            <person name="Bonometti L."/>
            <person name="Westerberg I."/>
            <person name="Brannstrom I.O."/>
            <person name="Guillou S."/>
            <person name="Cros-Aarteil S."/>
            <person name="Calhoun S."/>
            <person name="Haridas S."/>
            <person name="Kuo A."/>
            <person name="Mondo S."/>
            <person name="Pangilinan J."/>
            <person name="Riley R."/>
            <person name="LaButti K."/>
            <person name="Andreopoulos B."/>
            <person name="Lipzen A."/>
            <person name="Chen C."/>
            <person name="Yan M."/>
            <person name="Daum C."/>
            <person name="Ng V."/>
            <person name="Clum A."/>
            <person name="Steindorff A."/>
            <person name="Ohm R.A."/>
            <person name="Martin F."/>
            <person name="Silar P."/>
            <person name="Natvig D.O."/>
            <person name="Lalanne C."/>
            <person name="Gautier V."/>
            <person name="Ament-Velasquez S.L."/>
            <person name="Kruys A."/>
            <person name="Hutchinson M.I."/>
            <person name="Powell A.J."/>
            <person name="Barry K."/>
            <person name="Miller A.N."/>
            <person name="Grigoriev I.V."/>
            <person name="Debuchy R."/>
            <person name="Gladieux P."/>
            <person name="Hiltunen Thoren M."/>
            <person name="Johannesson H."/>
        </authorList>
    </citation>
    <scope>NUCLEOTIDE SEQUENCE</scope>
    <source>
        <strain evidence="10">FGSC 1904</strain>
    </source>
</reference>
<dbReference type="FunFam" id="1.10.455.10:FF:000006">
    <property type="entry name" value="37S ribosomal protein S7, mitochondrial"/>
    <property type="match status" value="1"/>
</dbReference>
<protein>
    <recommendedName>
        <fullName evidence="7">Small ribosomal subunit protein uS7m</fullName>
    </recommendedName>
</protein>
<evidence type="ECO:0000259" key="9">
    <source>
        <dbReference type="Pfam" id="PF00177"/>
    </source>
</evidence>
<evidence type="ECO:0000256" key="3">
    <source>
        <dbReference type="ARBA" id="ARBA00022980"/>
    </source>
</evidence>
<feature type="compositionally biased region" description="Low complexity" evidence="8">
    <location>
        <begin position="43"/>
        <end position="80"/>
    </location>
</feature>
<dbReference type="InterPro" id="IPR036823">
    <property type="entry name" value="Ribosomal_uS7_dom_sf"/>
</dbReference>
<organism evidence="10 11">
    <name type="scientific">Sordaria brevicollis</name>
    <dbReference type="NCBI Taxonomy" id="83679"/>
    <lineage>
        <taxon>Eukaryota</taxon>
        <taxon>Fungi</taxon>
        <taxon>Dikarya</taxon>
        <taxon>Ascomycota</taxon>
        <taxon>Pezizomycotina</taxon>
        <taxon>Sordariomycetes</taxon>
        <taxon>Sordariomycetidae</taxon>
        <taxon>Sordariales</taxon>
        <taxon>Sordariaceae</taxon>
        <taxon>Sordaria</taxon>
    </lineage>
</organism>
<comment type="function">
    <text evidence="6">Component of the mitochondrial ribosome (mitoribosome), a dedicated translation machinery responsible for the synthesis of mitochondrial genome-encoded proteins, including at least some of the essential transmembrane subunits of the mitochondrial respiratory chain. The mitoribosomes are attached to the mitochondrial inner membrane and translation products are cotranslationally integrated into the membrane.</text>
</comment>
<dbReference type="EMBL" id="JAUTDP010000002">
    <property type="protein sequence ID" value="KAK3402199.1"/>
    <property type="molecule type" value="Genomic_DNA"/>
</dbReference>
<feature type="region of interest" description="Disordered" evidence="8">
    <location>
        <begin position="43"/>
        <end position="86"/>
    </location>
</feature>
<keyword evidence="3 10" id="KW-0689">Ribosomal protein</keyword>
<evidence type="ECO:0000256" key="7">
    <source>
        <dbReference type="ARBA" id="ARBA00039306"/>
    </source>
</evidence>